<protein>
    <submittedName>
        <fullName evidence="1">Uncharacterized protein</fullName>
    </submittedName>
</protein>
<dbReference type="EMBL" id="AUXW01000147">
    <property type="protein sequence ID" value="KKE83379.1"/>
    <property type="molecule type" value="Genomic_DNA"/>
</dbReference>
<dbReference type="AlphaFoldDB" id="A0A0F6ADC1"/>
<dbReference type="PATRIC" id="fig|1129367.4.peg.2685"/>
<gene>
    <name evidence="1" type="ORF">N479_14300</name>
</gene>
<accession>A0A0F6ADC1</accession>
<organism evidence="1 2">
    <name type="scientific">Pseudoalteromonas luteoviolacea S4054</name>
    <dbReference type="NCBI Taxonomy" id="1129367"/>
    <lineage>
        <taxon>Bacteria</taxon>
        <taxon>Pseudomonadati</taxon>
        <taxon>Pseudomonadota</taxon>
        <taxon>Gammaproteobacteria</taxon>
        <taxon>Alteromonadales</taxon>
        <taxon>Pseudoalteromonadaceae</taxon>
        <taxon>Pseudoalteromonas</taxon>
    </lineage>
</organism>
<sequence length="44" mass="4886">SIEEATWLDRIQSFGSHYGNFAGSQTALRAHAAKNDMNWYKGVG</sequence>
<name>A0A0F6ADC1_9GAMM</name>
<evidence type="ECO:0000313" key="2">
    <source>
        <dbReference type="Proteomes" id="UP000033434"/>
    </source>
</evidence>
<evidence type="ECO:0000313" key="1">
    <source>
        <dbReference type="EMBL" id="KKE83379.1"/>
    </source>
</evidence>
<dbReference type="Proteomes" id="UP000033434">
    <property type="component" value="Unassembled WGS sequence"/>
</dbReference>
<feature type="non-terminal residue" evidence="1">
    <location>
        <position position="1"/>
    </location>
</feature>
<proteinExistence type="predicted"/>
<reference evidence="1 2" key="1">
    <citation type="journal article" date="2015" name="BMC Genomics">
        <title>Genome mining reveals unlocked bioactive potential of marine Gram-negative bacteria.</title>
        <authorList>
            <person name="Machado H."/>
            <person name="Sonnenschein E.C."/>
            <person name="Melchiorsen J."/>
            <person name="Gram L."/>
        </authorList>
    </citation>
    <scope>NUCLEOTIDE SEQUENCE [LARGE SCALE GENOMIC DNA]</scope>
    <source>
        <strain evidence="1 2">S4054</strain>
    </source>
</reference>
<comment type="caution">
    <text evidence="1">The sequence shown here is derived from an EMBL/GenBank/DDBJ whole genome shotgun (WGS) entry which is preliminary data.</text>
</comment>